<evidence type="ECO:0000256" key="2">
    <source>
        <dbReference type="ARBA" id="ARBA00004738"/>
    </source>
</evidence>
<proteinExistence type="predicted"/>
<dbReference type="NCBIfam" id="NF004231">
    <property type="entry name" value="PRK05679.1"/>
    <property type="match status" value="1"/>
</dbReference>
<dbReference type="InterPro" id="IPR011576">
    <property type="entry name" value="Pyridox_Oxase_N"/>
</dbReference>
<keyword evidence="11" id="KW-1185">Reference proteome</keyword>
<dbReference type="EMBL" id="JAUJLE010000406">
    <property type="protein sequence ID" value="KAK0957400.1"/>
    <property type="molecule type" value="Genomic_DNA"/>
</dbReference>
<comment type="pathway">
    <text evidence="3">Cofactor metabolism; pyridoxal 5'-phosphate salvage; pyridoxal 5'-phosphate from pyridoxine 5'-phosphate: step 1/1.</text>
</comment>
<evidence type="ECO:0000256" key="1">
    <source>
        <dbReference type="ARBA" id="ARBA00001917"/>
    </source>
</evidence>
<name>A0AAN6H753_9PEZI</name>
<dbReference type="AlphaFoldDB" id="A0AAN6H753"/>
<evidence type="ECO:0000256" key="4">
    <source>
        <dbReference type="ARBA" id="ARBA00012801"/>
    </source>
</evidence>
<dbReference type="Gene3D" id="2.30.110.10">
    <property type="entry name" value="Electron Transport, Fmn-binding Protein, Chain A"/>
    <property type="match status" value="1"/>
</dbReference>
<dbReference type="Pfam" id="PF01243">
    <property type="entry name" value="PNPOx_N"/>
    <property type="match status" value="1"/>
</dbReference>
<organism evidence="10 11">
    <name type="scientific">Friedmanniomyces endolithicus</name>
    <dbReference type="NCBI Taxonomy" id="329885"/>
    <lineage>
        <taxon>Eukaryota</taxon>
        <taxon>Fungi</taxon>
        <taxon>Dikarya</taxon>
        <taxon>Ascomycota</taxon>
        <taxon>Pezizomycotina</taxon>
        <taxon>Dothideomycetes</taxon>
        <taxon>Dothideomycetidae</taxon>
        <taxon>Mycosphaerellales</taxon>
        <taxon>Teratosphaeriaceae</taxon>
        <taxon>Friedmanniomyces</taxon>
    </lineage>
</organism>
<protein>
    <recommendedName>
        <fullName evidence="4">pyridoxal 5'-phosphate synthase</fullName>
        <ecNumber evidence="4">1.4.3.5</ecNumber>
    </recommendedName>
</protein>
<accession>A0AAN6H753</accession>
<evidence type="ECO:0000313" key="10">
    <source>
        <dbReference type="EMBL" id="KAK0957400.1"/>
    </source>
</evidence>
<evidence type="ECO:0000256" key="6">
    <source>
        <dbReference type="ARBA" id="ARBA00022643"/>
    </source>
</evidence>
<gene>
    <name evidence="10" type="primary">PDX3_1</name>
    <name evidence="10" type="ORF">LTR91_021888</name>
</gene>
<keyword evidence="5" id="KW-0285">Flavoprotein</keyword>
<dbReference type="EC" id="1.4.3.5" evidence="4"/>
<dbReference type="SUPFAM" id="SSF50475">
    <property type="entry name" value="FMN-binding split barrel"/>
    <property type="match status" value="1"/>
</dbReference>
<dbReference type="PANTHER" id="PTHR10851">
    <property type="entry name" value="PYRIDOXINE-5-PHOSPHATE OXIDASE"/>
    <property type="match status" value="1"/>
</dbReference>
<dbReference type="PANTHER" id="PTHR10851:SF0">
    <property type="entry name" value="PYRIDOXINE-5'-PHOSPHATE OXIDASE"/>
    <property type="match status" value="1"/>
</dbReference>
<dbReference type="Proteomes" id="UP001175353">
    <property type="component" value="Unassembled WGS sequence"/>
</dbReference>
<dbReference type="GO" id="GO:0008615">
    <property type="term" value="P:pyridoxine biosynthetic process"/>
    <property type="evidence" value="ECO:0007669"/>
    <property type="project" value="InterPro"/>
</dbReference>
<evidence type="ECO:0000256" key="3">
    <source>
        <dbReference type="ARBA" id="ARBA00005037"/>
    </source>
</evidence>
<evidence type="ECO:0000256" key="5">
    <source>
        <dbReference type="ARBA" id="ARBA00022630"/>
    </source>
</evidence>
<dbReference type="GO" id="GO:0004733">
    <property type="term" value="F:pyridoxamine phosphate oxidase activity"/>
    <property type="evidence" value="ECO:0007669"/>
    <property type="project" value="UniProtKB-EC"/>
</dbReference>
<comment type="caution">
    <text evidence="10">The sequence shown here is derived from an EMBL/GenBank/DDBJ whole genome shotgun (WGS) entry which is preliminary data.</text>
</comment>
<feature type="domain" description="Pyridoxamine 5'-phosphate oxidase N-terminal" evidence="9">
    <location>
        <begin position="50"/>
        <end position="175"/>
    </location>
</feature>
<dbReference type="NCBIfam" id="TIGR00558">
    <property type="entry name" value="pdxH"/>
    <property type="match status" value="1"/>
</dbReference>
<sequence>MSALTQPTRRILNPSGTNDSVQAQQYTKGELNIDQLHADPIKQFDIWFQHAQDEKVHQPETVTLSTAELPSGRVSARMVYLKEADARGFVIYSNWGTSRKSTDVASNPQAALTFWWHELERQVRIEGPCERMESEESQVYYDTRIRGSRVGAWASQQSKVLRDRAELEGQVADVERRFEGEEKIPVPEFWGGLRLGTSASREGLAGAASISCREYPTSSSPEEAGGVGELCVGGRSFIGGEGPPYMRRPSD</sequence>
<dbReference type="GO" id="GO:0010181">
    <property type="term" value="F:FMN binding"/>
    <property type="evidence" value="ECO:0007669"/>
    <property type="project" value="InterPro"/>
</dbReference>
<feature type="region of interest" description="Disordered" evidence="8">
    <location>
        <begin position="1"/>
        <end position="20"/>
    </location>
</feature>
<dbReference type="InterPro" id="IPR000659">
    <property type="entry name" value="Pyridox_Oxase"/>
</dbReference>
<evidence type="ECO:0000259" key="9">
    <source>
        <dbReference type="Pfam" id="PF01243"/>
    </source>
</evidence>
<evidence type="ECO:0000256" key="7">
    <source>
        <dbReference type="ARBA" id="ARBA00023002"/>
    </source>
</evidence>
<evidence type="ECO:0000313" key="11">
    <source>
        <dbReference type="Proteomes" id="UP001175353"/>
    </source>
</evidence>
<dbReference type="InterPro" id="IPR012349">
    <property type="entry name" value="Split_barrel_FMN-bd"/>
</dbReference>
<comment type="pathway">
    <text evidence="2">Cofactor metabolism; pyridoxal 5'-phosphate salvage; pyridoxal 5'-phosphate from pyridoxamine 5'-phosphate: step 1/1.</text>
</comment>
<reference evidence="10" key="1">
    <citation type="submission" date="2023-06" db="EMBL/GenBank/DDBJ databases">
        <title>Black Yeasts Isolated from many extreme environments.</title>
        <authorList>
            <person name="Coleine C."/>
            <person name="Stajich J.E."/>
            <person name="Selbmann L."/>
        </authorList>
    </citation>
    <scope>NUCLEOTIDE SEQUENCE</scope>
    <source>
        <strain evidence="10">CCFEE 5200</strain>
    </source>
</reference>
<comment type="cofactor">
    <cofactor evidence="1">
        <name>FMN</name>
        <dbReference type="ChEBI" id="CHEBI:58210"/>
    </cofactor>
</comment>
<keyword evidence="7 10" id="KW-0560">Oxidoreductase</keyword>
<keyword evidence="6" id="KW-0288">FMN</keyword>
<evidence type="ECO:0000256" key="8">
    <source>
        <dbReference type="SAM" id="MobiDB-lite"/>
    </source>
</evidence>